<dbReference type="PANTHER" id="PTHR32309:SF31">
    <property type="entry name" value="CAPSULAR EXOPOLYSACCHARIDE FAMILY"/>
    <property type="match status" value="1"/>
</dbReference>
<dbReference type="EMBL" id="QNRK01000006">
    <property type="protein sequence ID" value="RBP16109.1"/>
    <property type="molecule type" value="Genomic_DNA"/>
</dbReference>
<evidence type="ECO:0000313" key="4">
    <source>
        <dbReference type="Proteomes" id="UP000253529"/>
    </source>
</evidence>
<reference evidence="3 4" key="1">
    <citation type="submission" date="2018-06" db="EMBL/GenBank/DDBJ databases">
        <title>Genomic Encyclopedia of Type Strains, Phase IV (KMG-IV): sequencing the most valuable type-strain genomes for metagenomic binning, comparative biology and taxonomic classification.</title>
        <authorList>
            <person name="Goeker M."/>
        </authorList>
    </citation>
    <scope>NUCLEOTIDE SEQUENCE [LARGE SCALE GENOMIC DNA]</scope>
    <source>
        <strain evidence="3 4">DSM 24875</strain>
    </source>
</reference>
<organism evidence="3 4">
    <name type="scientific">Roseiarcus fermentans</name>
    <dbReference type="NCBI Taxonomy" id="1473586"/>
    <lineage>
        <taxon>Bacteria</taxon>
        <taxon>Pseudomonadati</taxon>
        <taxon>Pseudomonadota</taxon>
        <taxon>Alphaproteobacteria</taxon>
        <taxon>Hyphomicrobiales</taxon>
        <taxon>Roseiarcaceae</taxon>
        <taxon>Roseiarcus</taxon>
    </lineage>
</organism>
<keyword evidence="2" id="KW-0472">Membrane</keyword>
<dbReference type="InterPro" id="IPR050445">
    <property type="entry name" value="Bact_polysacc_biosynth/exp"/>
</dbReference>
<feature type="transmembrane region" description="Helical" evidence="2">
    <location>
        <begin position="427"/>
        <end position="451"/>
    </location>
</feature>
<accession>A0A366FQW2</accession>
<dbReference type="PANTHER" id="PTHR32309">
    <property type="entry name" value="TYROSINE-PROTEIN KINASE"/>
    <property type="match status" value="1"/>
</dbReference>
<name>A0A366FQW2_9HYPH</name>
<dbReference type="Gene3D" id="1.10.287.1490">
    <property type="match status" value="1"/>
</dbReference>
<feature type="transmembrane region" description="Helical" evidence="2">
    <location>
        <begin position="21"/>
        <end position="41"/>
    </location>
</feature>
<dbReference type="RefSeq" id="WP_113888440.1">
    <property type="nucleotide sequence ID" value="NZ_QNRK01000006.1"/>
</dbReference>
<keyword evidence="4" id="KW-1185">Reference proteome</keyword>
<keyword evidence="2" id="KW-0812">Transmembrane</keyword>
<evidence type="ECO:0000256" key="2">
    <source>
        <dbReference type="SAM" id="Phobius"/>
    </source>
</evidence>
<dbReference type="AlphaFoldDB" id="A0A366FQW2"/>
<proteinExistence type="predicted"/>
<comment type="caution">
    <text evidence="3">The sequence shown here is derived from an EMBL/GenBank/DDBJ whole genome shotgun (WGS) entry which is preliminary data.</text>
</comment>
<feature type="coiled-coil region" evidence="1">
    <location>
        <begin position="325"/>
        <end position="359"/>
    </location>
</feature>
<keyword evidence="2" id="KW-1133">Transmembrane helix</keyword>
<keyword evidence="1" id="KW-0175">Coiled coil</keyword>
<dbReference type="Proteomes" id="UP000253529">
    <property type="component" value="Unassembled WGS sequence"/>
</dbReference>
<evidence type="ECO:0000313" key="3">
    <source>
        <dbReference type="EMBL" id="RBP16109.1"/>
    </source>
</evidence>
<sequence length="481" mass="52607">MSRTLSELIPMAISAAWRRRYLIAIPIVVMPILGAVAAVVAPRSYESRMTILVQEPAKLNPLMTDIAIGADLKDRMPSLQALLTSRFVLVDVLKDMGQIKPSADANTVNVQVGNLSRALTSNLIGNELIELKVRGPHPDGLGKTLAAVGKRFIERVVQPASGSVDSSESFLRRQLDQSAEELRNAEDKVSEFRRQNAEKLPALYGANIQRLAGMQQNLEQKRIELSTADAAFEDLSKRVATLNPVVGRLEEAIVQTSSELAALRARYTDEHSEVQAADRKLARLQQERAALLAIQRPEKGADMQQLWNLAAGVATTGDRVNAPLLLEQMKAIQEADTRRAALRREVEELQASVEQLRGSITEFGPIEQQQEELERGVASAREQHDMLAKRYDIARLAGSLSRDQGQEWVKIIDAPADPTAPVTPPGILFVIGGLVGGVVFGAGLATVFEVLDPRLRRVKDFEEASGLPVLAFVPRIEPASP</sequence>
<protein>
    <submittedName>
        <fullName evidence="3">Polysaccharide chain length determinant protein (PEP-CTERM system associated)</fullName>
    </submittedName>
</protein>
<dbReference type="OrthoDB" id="9795292at2"/>
<feature type="coiled-coil region" evidence="1">
    <location>
        <begin position="168"/>
        <end position="294"/>
    </location>
</feature>
<evidence type="ECO:0000256" key="1">
    <source>
        <dbReference type="SAM" id="Coils"/>
    </source>
</evidence>
<gene>
    <name evidence="3" type="ORF">DFR50_10671</name>
</gene>